<organism evidence="13 14">
    <name type="scientific">Sporothrix schenckii 1099-18</name>
    <dbReference type="NCBI Taxonomy" id="1397361"/>
    <lineage>
        <taxon>Eukaryota</taxon>
        <taxon>Fungi</taxon>
        <taxon>Dikarya</taxon>
        <taxon>Ascomycota</taxon>
        <taxon>Pezizomycotina</taxon>
        <taxon>Sordariomycetes</taxon>
        <taxon>Sordariomycetidae</taxon>
        <taxon>Ophiostomatales</taxon>
        <taxon>Ophiostomataceae</taxon>
        <taxon>Sporothrix</taxon>
    </lineage>
</organism>
<dbReference type="SUPFAM" id="SSF90123">
    <property type="entry name" value="ABC transporter transmembrane region"/>
    <property type="match status" value="2"/>
</dbReference>
<dbReference type="KEGG" id="ssck:SPSK_08287"/>
<dbReference type="Pfam" id="PF00664">
    <property type="entry name" value="ABC_membrane"/>
    <property type="match status" value="2"/>
</dbReference>
<evidence type="ECO:0000259" key="11">
    <source>
        <dbReference type="PROSITE" id="PS50893"/>
    </source>
</evidence>
<feature type="transmembrane region" description="Helical" evidence="10">
    <location>
        <begin position="1167"/>
        <end position="1186"/>
    </location>
</feature>
<proteinExistence type="inferred from homology"/>
<feature type="domain" description="ABC transmembrane type-1" evidence="12">
    <location>
        <begin position="1079"/>
        <end position="1306"/>
    </location>
</feature>
<name>A0A0F2M569_SPOSC</name>
<feature type="region of interest" description="Disordered" evidence="9">
    <location>
        <begin position="1677"/>
        <end position="1703"/>
    </location>
</feature>
<dbReference type="PROSITE" id="PS50929">
    <property type="entry name" value="ABC_TM1F"/>
    <property type="match status" value="2"/>
</dbReference>
<feature type="transmembrane region" description="Helical" evidence="10">
    <location>
        <begin position="12"/>
        <end position="33"/>
    </location>
</feature>
<feature type="transmembrane region" description="Helical" evidence="10">
    <location>
        <begin position="301"/>
        <end position="323"/>
    </location>
</feature>
<evidence type="ECO:0000313" key="13">
    <source>
        <dbReference type="EMBL" id="KJR84853.1"/>
    </source>
</evidence>
<feature type="compositionally biased region" description="Low complexity" evidence="9">
    <location>
        <begin position="931"/>
        <end position="940"/>
    </location>
</feature>
<dbReference type="OrthoDB" id="6500128at2759"/>
<dbReference type="CDD" id="cd18596">
    <property type="entry name" value="ABC_6TM_VMR1_D1_like"/>
    <property type="match status" value="1"/>
</dbReference>
<feature type="domain" description="ABC transporter" evidence="11">
    <location>
        <begin position="1340"/>
        <end position="1679"/>
    </location>
</feature>
<dbReference type="InterPro" id="IPR003439">
    <property type="entry name" value="ABC_transporter-like_ATP-bd"/>
</dbReference>
<keyword evidence="3" id="KW-0813">Transport</keyword>
<dbReference type="GO" id="GO:0140359">
    <property type="term" value="F:ABC-type transporter activity"/>
    <property type="evidence" value="ECO:0007669"/>
    <property type="project" value="InterPro"/>
</dbReference>
<dbReference type="SMART" id="SM00382">
    <property type="entry name" value="AAA"/>
    <property type="match status" value="2"/>
</dbReference>
<evidence type="ECO:0000259" key="12">
    <source>
        <dbReference type="PROSITE" id="PS50929"/>
    </source>
</evidence>
<dbReference type="GO" id="GO:0016887">
    <property type="term" value="F:ATP hydrolysis activity"/>
    <property type="evidence" value="ECO:0007669"/>
    <property type="project" value="InterPro"/>
</dbReference>
<evidence type="ECO:0000256" key="2">
    <source>
        <dbReference type="ARBA" id="ARBA00009726"/>
    </source>
</evidence>
<feature type="region of interest" description="Disordered" evidence="9">
    <location>
        <begin position="1496"/>
        <end position="1553"/>
    </location>
</feature>
<dbReference type="InterPro" id="IPR027417">
    <property type="entry name" value="P-loop_NTPase"/>
</dbReference>
<dbReference type="InterPro" id="IPR003593">
    <property type="entry name" value="AAA+_ATPase"/>
</dbReference>
<dbReference type="PROSITE" id="PS00211">
    <property type="entry name" value="ABC_TRANSPORTER_1"/>
    <property type="match status" value="1"/>
</dbReference>
<feature type="transmembrane region" description="Helical" evidence="10">
    <location>
        <begin position="982"/>
        <end position="1004"/>
    </location>
</feature>
<protein>
    <recommendedName>
        <fullName evidence="15">ABC bile acid transporter</fullName>
    </recommendedName>
</protein>
<feature type="region of interest" description="Disordered" evidence="9">
    <location>
        <begin position="907"/>
        <end position="964"/>
    </location>
</feature>
<dbReference type="InterPro" id="IPR050173">
    <property type="entry name" value="ABC_transporter_C-like"/>
</dbReference>
<evidence type="ECO:0008006" key="15">
    <source>
        <dbReference type="Google" id="ProtNLM"/>
    </source>
</evidence>
<dbReference type="PROSITE" id="PS50893">
    <property type="entry name" value="ABC_TRANSPORTER_2"/>
    <property type="match status" value="2"/>
</dbReference>
<evidence type="ECO:0000256" key="5">
    <source>
        <dbReference type="ARBA" id="ARBA00022741"/>
    </source>
</evidence>
<feature type="region of interest" description="Disordered" evidence="9">
    <location>
        <begin position="652"/>
        <end position="686"/>
    </location>
</feature>
<keyword evidence="6" id="KW-0067">ATP-binding</keyword>
<evidence type="ECO:0000256" key="8">
    <source>
        <dbReference type="ARBA" id="ARBA00023136"/>
    </source>
</evidence>
<evidence type="ECO:0000256" key="4">
    <source>
        <dbReference type="ARBA" id="ARBA00022692"/>
    </source>
</evidence>
<reference evidence="13 14" key="1">
    <citation type="journal article" date="2014" name="BMC Genomics">
        <title>Comparative genomics of the major fungal agents of human and animal Sporotrichosis: Sporothrix schenckii and Sporothrix brasiliensis.</title>
        <authorList>
            <person name="Teixeira M.M."/>
            <person name="de Almeida L.G."/>
            <person name="Kubitschek-Barreira P."/>
            <person name="Alves F.L."/>
            <person name="Kioshima E.S."/>
            <person name="Abadio A.K."/>
            <person name="Fernandes L."/>
            <person name="Derengowski L.S."/>
            <person name="Ferreira K.S."/>
            <person name="Souza R.C."/>
            <person name="Ruiz J.C."/>
            <person name="de Andrade N.C."/>
            <person name="Paes H.C."/>
            <person name="Nicola A.M."/>
            <person name="Albuquerque P."/>
            <person name="Gerber A.L."/>
            <person name="Martins V.P."/>
            <person name="Peconick L.D."/>
            <person name="Neto A.V."/>
            <person name="Chaucanez C.B."/>
            <person name="Silva P.A."/>
            <person name="Cunha O.L."/>
            <person name="de Oliveira F.F."/>
            <person name="dos Santos T.C."/>
            <person name="Barros A.L."/>
            <person name="Soares M.A."/>
            <person name="de Oliveira L.M."/>
            <person name="Marini M.M."/>
            <person name="Villalobos-Duno H."/>
            <person name="Cunha M.M."/>
            <person name="de Hoog S."/>
            <person name="da Silveira J.F."/>
            <person name="Henrissat B."/>
            <person name="Nino-Vega G.A."/>
            <person name="Cisalpino P.S."/>
            <person name="Mora-Montes H.M."/>
            <person name="Almeida S.R."/>
            <person name="Stajich J.E."/>
            <person name="Lopes-Bezerra L.M."/>
            <person name="Vasconcelos A.T."/>
            <person name="Felipe M.S."/>
        </authorList>
    </citation>
    <scope>NUCLEOTIDE SEQUENCE [LARGE SCALE GENOMIC DNA]</scope>
    <source>
        <strain evidence="13 14">1099-18</strain>
    </source>
</reference>
<dbReference type="InterPro" id="IPR017871">
    <property type="entry name" value="ABC_transporter-like_CS"/>
</dbReference>
<feature type="region of interest" description="Disordered" evidence="9">
    <location>
        <begin position="398"/>
        <end position="423"/>
    </location>
</feature>
<evidence type="ECO:0000256" key="6">
    <source>
        <dbReference type="ARBA" id="ARBA00022840"/>
    </source>
</evidence>
<feature type="transmembrane region" description="Helical" evidence="10">
    <location>
        <begin position="438"/>
        <end position="459"/>
    </location>
</feature>
<evidence type="ECO:0000313" key="14">
    <source>
        <dbReference type="Proteomes" id="UP000033710"/>
    </source>
</evidence>
<comment type="similarity">
    <text evidence="2">Belongs to the ABC transporter superfamily. ABCC family. Conjugate transporter (TC 3.A.1.208) subfamily.</text>
</comment>
<dbReference type="Pfam" id="PF00005">
    <property type="entry name" value="ABC_tran"/>
    <property type="match status" value="3"/>
</dbReference>
<feature type="transmembrane region" description="Helical" evidence="10">
    <location>
        <begin position="80"/>
        <end position="102"/>
    </location>
</feature>
<dbReference type="GO" id="GO:0005524">
    <property type="term" value="F:ATP binding"/>
    <property type="evidence" value="ECO:0007669"/>
    <property type="project" value="UniProtKB-KW"/>
</dbReference>
<feature type="transmembrane region" description="Helical" evidence="10">
    <location>
        <begin position="1064"/>
        <end position="1094"/>
    </location>
</feature>
<gene>
    <name evidence="13" type="ORF">SPSK_08287</name>
</gene>
<evidence type="ECO:0000256" key="3">
    <source>
        <dbReference type="ARBA" id="ARBA00022448"/>
    </source>
</evidence>
<dbReference type="Proteomes" id="UP000033710">
    <property type="component" value="Unassembled WGS sequence"/>
</dbReference>
<dbReference type="CDD" id="cd03244">
    <property type="entry name" value="ABCC_MRP_domain2"/>
    <property type="match status" value="1"/>
</dbReference>
<dbReference type="GO" id="GO:0016020">
    <property type="term" value="C:membrane"/>
    <property type="evidence" value="ECO:0007669"/>
    <property type="project" value="UniProtKB-SubCell"/>
</dbReference>
<feature type="domain" description="ABC transmembrane type-1" evidence="12">
    <location>
        <begin position="451"/>
        <end position="612"/>
    </location>
</feature>
<dbReference type="InterPro" id="IPR011527">
    <property type="entry name" value="ABC1_TM_dom"/>
</dbReference>
<feature type="transmembrane region" description="Helical" evidence="10">
    <location>
        <begin position="1258"/>
        <end position="1288"/>
    </location>
</feature>
<feature type="domain" description="ABC transporter" evidence="11">
    <location>
        <begin position="679"/>
        <end position="924"/>
    </location>
</feature>
<feature type="transmembrane region" description="Helical" evidence="10">
    <location>
        <begin position="1143"/>
        <end position="1161"/>
    </location>
</feature>
<keyword evidence="7 10" id="KW-1133">Transmembrane helix</keyword>
<comment type="caution">
    <text evidence="13">The sequence shown here is derived from an EMBL/GenBank/DDBJ whole genome shotgun (WGS) entry which is preliminary data.</text>
</comment>
<evidence type="ECO:0000256" key="9">
    <source>
        <dbReference type="SAM" id="MobiDB-lite"/>
    </source>
</evidence>
<dbReference type="EMBL" id="AXCR01000007">
    <property type="protein sequence ID" value="KJR84853.1"/>
    <property type="molecule type" value="Genomic_DNA"/>
</dbReference>
<keyword evidence="8 10" id="KW-0472">Membrane</keyword>
<feature type="compositionally biased region" description="Basic and acidic residues" evidence="9">
    <location>
        <begin position="947"/>
        <end position="964"/>
    </location>
</feature>
<dbReference type="GeneID" id="27670168"/>
<dbReference type="InterPro" id="IPR036640">
    <property type="entry name" value="ABC1_TM_sf"/>
</dbReference>
<dbReference type="PANTHER" id="PTHR24223">
    <property type="entry name" value="ATP-BINDING CASSETTE SUB-FAMILY C"/>
    <property type="match status" value="1"/>
</dbReference>
<feature type="transmembrane region" description="Helical" evidence="10">
    <location>
        <begin position="465"/>
        <end position="484"/>
    </location>
</feature>
<dbReference type="PANTHER" id="PTHR24223:SF456">
    <property type="entry name" value="MULTIDRUG RESISTANCE-ASSOCIATED PROTEIN LETHAL(2)03659"/>
    <property type="match status" value="1"/>
</dbReference>
<feature type="transmembrane region" description="Helical" evidence="10">
    <location>
        <begin position="343"/>
        <end position="360"/>
    </location>
</feature>
<reference evidence="13 14" key="2">
    <citation type="journal article" date="2015" name="Eukaryot. Cell">
        <title>Asexual propagation of a virulent clone complex in a human and feline outbreak of sporotrichosis.</title>
        <authorList>
            <person name="Teixeira Mde M."/>
            <person name="Rodrigues A.M."/>
            <person name="Tsui C.K."/>
            <person name="de Almeida L.G."/>
            <person name="Van Diepeningen A.D."/>
            <person name="van den Ende B.G."/>
            <person name="Fernandes G.F."/>
            <person name="Kano R."/>
            <person name="Hamelin R.C."/>
            <person name="Lopes-Bezerra L.M."/>
            <person name="Vasconcelos A.T."/>
            <person name="de Hoog S."/>
            <person name="de Camargo Z.P."/>
            <person name="Felipe M.S."/>
        </authorList>
    </citation>
    <scope>NUCLEOTIDE SEQUENCE [LARGE SCALE GENOMIC DNA]</scope>
    <source>
        <strain evidence="13 14">1099-18</strain>
    </source>
</reference>
<dbReference type="SUPFAM" id="SSF52540">
    <property type="entry name" value="P-loop containing nucleoside triphosphate hydrolases"/>
    <property type="match status" value="2"/>
</dbReference>
<accession>A0A0F2M569</accession>
<keyword evidence="5" id="KW-0547">Nucleotide-binding</keyword>
<feature type="transmembrane region" description="Helical" evidence="10">
    <location>
        <begin position="186"/>
        <end position="212"/>
    </location>
</feature>
<dbReference type="Gene3D" id="3.40.50.300">
    <property type="entry name" value="P-loop containing nucleotide triphosphate hydrolases"/>
    <property type="match status" value="2"/>
</dbReference>
<feature type="transmembrane region" description="Helical" evidence="10">
    <location>
        <begin position="147"/>
        <end position="166"/>
    </location>
</feature>
<evidence type="ECO:0000256" key="10">
    <source>
        <dbReference type="SAM" id="Phobius"/>
    </source>
</evidence>
<dbReference type="CDD" id="cd18604">
    <property type="entry name" value="ABC_6TM_VMR1_D2_like"/>
    <property type="match status" value="1"/>
</dbReference>
<dbReference type="Gene3D" id="1.20.1560.10">
    <property type="entry name" value="ABC transporter type 1, transmembrane domain"/>
    <property type="match status" value="2"/>
</dbReference>
<comment type="subcellular location">
    <subcellularLocation>
        <location evidence="1">Membrane</location>
        <topology evidence="1">Multi-pass membrane protein</topology>
    </subcellularLocation>
</comment>
<dbReference type="RefSeq" id="XP_016587529.1">
    <property type="nucleotide sequence ID" value="XM_016734891.1"/>
</dbReference>
<keyword evidence="4 10" id="KW-0812">Transmembrane</keyword>
<evidence type="ECO:0000256" key="1">
    <source>
        <dbReference type="ARBA" id="ARBA00004141"/>
    </source>
</evidence>
<dbReference type="CDD" id="cd03250">
    <property type="entry name" value="ABCC_MRP_domain1"/>
    <property type="match status" value="1"/>
</dbReference>
<sequence>MDDESWALLHPIVGASNLGLVFLLSLPSLHQLWTKAQFARRNRGAQGDGAYEVVPQLFESADGKATEASVAAFSDRQPRLGAYLSLYLGLAASITSAILLTLVTAPPASLDRPWLFAFDNWADVPAWAFICLQLASTPAKEQYDQRWVLSIIAFSSSALLVGSLGYRYGYNIVHILAGQNVAAEDGLATGTAVCWLVQVLAALVATLCFATFPHRPDVYYKGDLVDQQHAVSILSRFSFNWNKIVFDIANARKLELEDLPNLDGNTRSSCVNERYLARGGSAGGPKGRLWWQLLVAYKWPLLLQWALTFVRSVLALFPQFVIYQFLEGLDNHEGGNKAANPKLWGWVIGIGVSLVLQIWIGSAQRWLTSSHLEAPLNSLVQTLIFQKALRLDEAADPGHKVAEGDGKTGNKDKKGPKKPEGDVRQSVVNHMKLDSGRMMIFCTYNYWFPLAIFKLILAGSVLIKFLGWKAFFSGFSCALLVYPISHVMSKKYAKIQFGLMKYRDAKAHVLTEALQGMRQIKYSALEQLYEEKIIQSRNEELRQFWRVAKWMCSLSFIINTGPIMLSSISIAVYTFTTPTHVRASVIFASLGLFDQLDEAIGYLPLIQVYLMEAWTSCVRVEKYLNQPDKAPVADQGDSVVFDNATVRWPRVEDSDVPANGESPVLAAAPASPPPEQSSVTDNAGTNVAPEETRSILRNIDVAFPNGELSLITGKTGAGKSLLLAAILGEVKLLSGTVRVPTAPPVSVIENQNINESDWVLPSLTAFVSQSPWVESGTLKDNILFGMPFREVRYRKVLQACALAKDIELLADGDATEVGPKGVTLSGGQRWRVALARALYSRAGILILDDVLSAVDTHVGRNIVNEALSGDLAKGRTRILATHHPEMCMAYASYLVRLDSGRVEGVEKIERDQNKSSPAETFAPAEEDEPAGGDSSGATTGDGDGDGDGDKAANDKKKDSEDRETGRVKSRVYREYVRASKSLLLWLLILALLISSRLLSVATTWTLKELSASYDIEPSIASHRLYTQTAEPEWDWQIRAPAVTFLPTVSQQVPVDDDANYRKNIIFWITAYVLFDYSTLIVSIAQQLLIMFTGLRASRVLFEKMTHSILRAPLSWIDKTPTGRVLNRFTSDTFTVDRRLASDLSSFLQSAIGLVVIIAASVSVSPFIIIFGIGLLVLYARIASVYISAAREAKRINSVAHSPVYDQFSSVLTGLSTIRAFHRTDFYMDRVFGLIDNSAKASWALQLLARWMNFRMGMFGAVFVTAVASCIVFGNVEASLAGFGLVFALRYTSSLSRLLANVTSIELGFNAAERILEYIDIDTESEGGRDVPAAWPTKGHIEVENLTVSYGPSLPPVLKELNFEVQPGERIGVVGRTGAGKSTLAAVFFRLLESQEGTIRIDNIDISTLKLDQLRSRLAIIPQDPFLFSGTLRSNLDVEDSIDDYDLHHVLKRVHLVEPQVEDGAQPSGEAAGSIFDPVARAQLVKDHTGEEVARLLPSNGEETTVEEDAANPIDGTVVASDSATDVGSRTPEGESSETTAQGGSNGNSSDVDSVTKSAIDDEVNSFTNLAMPISTGGGNLSQGQRQLVCLARALLTRPKIVVLDEATSAVDRGTDSAIQESLRREFASGGCTVLVIAHRLSTVVDFDRLLVLREGRVAEMGTPRELMERGMALDERRAARAKEAAEAGQPEPDEERSDSTGAFWELAKKSAEKEKLLEMVFGKNAPATDA</sequence>
<dbReference type="VEuPathDB" id="FungiDB:SPSK_08287"/>
<evidence type="ECO:0000256" key="7">
    <source>
        <dbReference type="ARBA" id="ARBA00022989"/>
    </source>
</evidence>